<dbReference type="STRING" id="1915309.AXG55_11870"/>
<comment type="catalytic activity">
    <reaction evidence="10">
        <text>5-[(5-phospho-1-deoxy-D-ribulos-1-ylimino)methylamino]-1-(5-phospho-beta-D-ribosyl)imidazole-4-carboxamide + L-glutamine = D-erythro-1-(imidazol-4-yl)glycerol 3-phosphate + 5-amino-1-(5-phospho-beta-D-ribosyl)imidazole-4-carboxamide + L-glutamate + H(+)</text>
        <dbReference type="Rhea" id="RHEA:24793"/>
        <dbReference type="ChEBI" id="CHEBI:15378"/>
        <dbReference type="ChEBI" id="CHEBI:29985"/>
        <dbReference type="ChEBI" id="CHEBI:58278"/>
        <dbReference type="ChEBI" id="CHEBI:58359"/>
        <dbReference type="ChEBI" id="CHEBI:58475"/>
        <dbReference type="ChEBI" id="CHEBI:58525"/>
        <dbReference type="EC" id="4.3.2.10"/>
    </reaction>
</comment>
<dbReference type="EC" id="4.3.2.10" evidence="4"/>
<dbReference type="CDD" id="cd04731">
    <property type="entry name" value="HisF"/>
    <property type="match status" value="1"/>
</dbReference>
<dbReference type="InterPro" id="IPR011060">
    <property type="entry name" value="RibuloseP-bd_barrel"/>
</dbReference>
<evidence type="ECO:0000256" key="7">
    <source>
        <dbReference type="ARBA" id="ARBA00023239"/>
    </source>
</evidence>
<dbReference type="PANTHER" id="PTHR21235">
    <property type="entry name" value="IMIDAZOLE GLYCEROL PHOSPHATE SYNTHASE SUBUNIT HISF/H IGP SYNTHASE SUBUNIT HISF/H"/>
    <property type="match status" value="1"/>
</dbReference>
<evidence type="ECO:0000313" key="13">
    <source>
        <dbReference type="Proteomes" id="UP000184731"/>
    </source>
</evidence>
<dbReference type="InterPro" id="IPR006062">
    <property type="entry name" value="His_biosynth"/>
</dbReference>
<dbReference type="KEGG" id="saqi:AXG55_11870"/>
<dbReference type="SUPFAM" id="SSF51366">
    <property type="entry name" value="Ribulose-phoshate binding barrel"/>
    <property type="match status" value="1"/>
</dbReference>
<dbReference type="GO" id="GO:0000107">
    <property type="term" value="F:imidazoleglycerol-phosphate synthase activity"/>
    <property type="evidence" value="ECO:0007669"/>
    <property type="project" value="InterPro"/>
</dbReference>
<keyword evidence="7" id="KW-0456">Lyase</keyword>
<keyword evidence="13" id="KW-1185">Reference proteome</keyword>
<evidence type="ECO:0000256" key="9">
    <source>
        <dbReference type="ARBA" id="ARBA00030264"/>
    </source>
</evidence>
<name>A0A1L4D2Z7_9BACT</name>
<evidence type="ECO:0000256" key="6">
    <source>
        <dbReference type="ARBA" id="ARBA00023102"/>
    </source>
</evidence>
<dbReference type="EMBL" id="CP017834">
    <property type="protein sequence ID" value="APJ04564.1"/>
    <property type="molecule type" value="Genomic_DNA"/>
</dbReference>
<evidence type="ECO:0000256" key="8">
    <source>
        <dbReference type="ARBA" id="ARBA00025475"/>
    </source>
</evidence>
<evidence type="ECO:0000256" key="11">
    <source>
        <dbReference type="RuleBase" id="RU003657"/>
    </source>
</evidence>
<dbReference type="AlphaFoldDB" id="A0A1L4D2Z7"/>
<keyword evidence="5 11" id="KW-0028">Amino-acid biosynthesis</keyword>
<evidence type="ECO:0000256" key="3">
    <source>
        <dbReference type="ARBA" id="ARBA00011152"/>
    </source>
</evidence>
<dbReference type="InterPro" id="IPR013785">
    <property type="entry name" value="Aldolase_TIM"/>
</dbReference>
<dbReference type="GO" id="GO:0000105">
    <property type="term" value="P:L-histidine biosynthetic process"/>
    <property type="evidence" value="ECO:0007669"/>
    <property type="project" value="UniProtKB-UniPathway"/>
</dbReference>
<dbReference type="OrthoDB" id="9781903at2"/>
<dbReference type="InterPro" id="IPR004651">
    <property type="entry name" value="HisF"/>
</dbReference>
<organism evidence="12 13">
    <name type="scientific">Silvanigrella aquatica</name>
    <dbReference type="NCBI Taxonomy" id="1915309"/>
    <lineage>
        <taxon>Bacteria</taxon>
        <taxon>Pseudomonadati</taxon>
        <taxon>Bdellovibrionota</taxon>
        <taxon>Oligoflexia</taxon>
        <taxon>Silvanigrellales</taxon>
        <taxon>Silvanigrellaceae</taxon>
        <taxon>Silvanigrella</taxon>
    </lineage>
</organism>
<dbReference type="Gene3D" id="3.20.20.70">
    <property type="entry name" value="Aldolase class I"/>
    <property type="match status" value="1"/>
</dbReference>
<dbReference type="GO" id="GO:0016829">
    <property type="term" value="F:lyase activity"/>
    <property type="evidence" value="ECO:0007669"/>
    <property type="project" value="UniProtKB-KW"/>
</dbReference>
<dbReference type="UniPathway" id="UPA00031">
    <property type="reaction ID" value="UER00010"/>
</dbReference>
<dbReference type="Pfam" id="PF00977">
    <property type="entry name" value="His_biosynth"/>
    <property type="match status" value="1"/>
</dbReference>
<sequence length="287" mass="31399">MNHRIIARLDVKGPNLVKGIHLEGLRVLGDPVHFAEYYYEQGADEIIYMDVVASLYERNSLHDLISKTAKKTFIPITVGGGIRSLEDIKSILRCGADKVAINTAAIKDPNLIKEASKKFGSSTIVVAIEVIKQPNGDYLVFTDNGREYTGIEVLAWAKQVEEFGAGEILITSVDNEGAGGGYDNNIISILSKSLSIPIIAHGGAGCKQHIYDCFFEGKADAVAIASIIHYESASKLFSKYTKTSEGNIEYLKSNAVPQFISPASIPIIKEFLLNKFIQCRPYKGENP</sequence>
<evidence type="ECO:0000256" key="4">
    <source>
        <dbReference type="ARBA" id="ARBA00012809"/>
    </source>
</evidence>
<evidence type="ECO:0000256" key="10">
    <source>
        <dbReference type="ARBA" id="ARBA00047838"/>
    </source>
</evidence>
<comment type="similarity">
    <text evidence="2 11">Belongs to the HisA/HisF family.</text>
</comment>
<dbReference type="InterPro" id="IPR050064">
    <property type="entry name" value="IGPS_HisA/HisF"/>
</dbReference>
<evidence type="ECO:0000256" key="5">
    <source>
        <dbReference type="ARBA" id="ARBA00022605"/>
    </source>
</evidence>
<dbReference type="RefSeq" id="WP_148698312.1">
    <property type="nucleotide sequence ID" value="NZ_CP017834.1"/>
</dbReference>
<protein>
    <recommendedName>
        <fullName evidence="4">imidazole glycerol-phosphate synthase</fullName>
        <ecNumber evidence="4">4.3.2.10</ecNumber>
    </recommendedName>
    <alternativeName>
        <fullName evidence="9">IGP synthase cyclase subunit</fullName>
    </alternativeName>
</protein>
<comment type="pathway">
    <text evidence="1">Amino-acid biosynthesis; L-histidine biosynthesis; L-histidine from 5-phospho-alpha-D-ribose 1-diphosphate: step 5/9.</text>
</comment>
<gene>
    <name evidence="12" type="ORF">AXG55_11870</name>
</gene>
<dbReference type="Proteomes" id="UP000184731">
    <property type="component" value="Chromosome"/>
</dbReference>
<evidence type="ECO:0000313" key="12">
    <source>
        <dbReference type="EMBL" id="APJ04564.1"/>
    </source>
</evidence>
<evidence type="ECO:0000256" key="1">
    <source>
        <dbReference type="ARBA" id="ARBA00005091"/>
    </source>
</evidence>
<evidence type="ECO:0000256" key="2">
    <source>
        <dbReference type="ARBA" id="ARBA00009667"/>
    </source>
</evidence>
<dbReference type="PANTHER" id="PTHR21235:SF2">
    <property type="entry name" value="IMIDAZOLE GLYCEROL PHOSPHATE SYNTHASE HISHF"/>
    <property type="match status" value="1"/>
</dbReference>
<comment type="subunit">
    <text evidence="3">Heterodimer of HisH and HisF.</text>
</comment>
<comment type="function">
    <text evidence="8">IGPS catalyzes the conversion of PRFAR and glutamine to IGP, AICAR and glutamate. The HisF subunit catalyzes the cyclization activity that produces IGP and AICAR from PRFAR using the ammonia provided by the HisH subunit.</text>
</comment>
<keyword evidence="6 11" id="KW-0368">Histidine biosynthesis</keyword>
<proteinExistence type="inferred from homology"/>
<reference evidence="12 13" key="1">
    <citation type="submission" date="2016-10" db="EMBL/GenBank/DDBJ databases">
        <title>Silvanigrella aquatica sp. nov., isolated from a freshwater lake located in the Black Forest, Germany, description of Silvanigrellaceae fam. nov., Silvanigrellales ord. nov., reclassification of the order Bdellovibrionales in the class Oligoflexia, reclassification of the families Bacteriovoracaceae and Halobacteriovoraceae in the new order Bacteriovoracales ord. nov., and reclassification of the family Pseudobacteriovoracaceae in the order Oligoflexiales.</title>
        <authorList>
            <person name="Hahn M.W."/>
            <person name="Schmidt J."/>
            <person name="Koll U."/>
            <person name="Rohde M."/>
            <person name="Verbag S."/>
            <person name="Pitt A."/>
            <person name="Nakai R."/>
            <person name="Naganuma T."/>
            <person name="Lang E."/>
        </authorList>
    </citation>
    <scope>NUCLEOTIDE SEQUENCE [LARGE SCALE GENOMIC DNA]</scope>
    <source>
        <strain evidence="12 13">MWH-Nonnen-W8red</strain>
    </source>
</reference>
<accession>A0A1L4D2Z7</accession>